<keyword evidence="6" id="KW-0067">ATP-binding</keyword>
<name>A0ABY7GPD5_9GAMM</name>
<dbReference type="CDD" id="cd06225">
    <property type="entry name" value="HAMP"/>
    <property type="match status" value="1"/>
</dbReference>
<accession>A0ABY7GPD5</accession>
<dbReference type="Gene3D" id="3.20.20.450">
    <property type="entry name" value="EAL domain"/>
    <property type="match status" value="1"/>
</dbReference>
<dbReference type="InterPro" id="IPR000160">
    <property type="entry name" value="GGDEF_dom"/>
</dbReference>
<evidence type="ECO:0000259" key="10">
    <source>
        <dbReference type="PROSITE" id="PS50113"/>
    </source>
</evidence>
<evidence type="ECO:0000259" key="13">
    <source>
        <dbReference type="PROSITE" id="PS50887"/>
    </source>
</evidence>
<dbReference type="Gene3D" id="6.10.340.10">
    <property type="match status" value="1"/>
</dbReference>
<dbReference type="Gene3D" id="3.30.450.20">
    <property type="entry name" value="PAS domain"/>
    <property type="match status" value="3"/>
</dbReference>
<proteinExistence type="predicted"/>
<dbReference type="SMART" id="SM00304">
    <property type="entry name" value="HAMP"/>
    <property type="match status" value="1"/>
</dbReference>
<protein>
    <submittedName>
        <fullName evidence="14">EAL domain-containing protein</fullName>
    </submittedName>
</protein>
<gene>
    <name evidence="14" type="ORF">NM686_007605</name>
</gene>
<feature type="domain" description="EAL" evidence="11">
    <location>
        <begin position="992"/>
        <end position="1247"/>
    </location>
</feature>
<dbReference type="SUPFAM" id="SSF158472">
    <property type="entry name" value="HAMP domain-like"/>
    <property type="match status" value="1"/>
</dbReference>
<dbReference type="Pfam" id="PF13426">
    <property type="entry name" value="PAS_9"/>
    <property type="match status" value="1"/>
</dbReference>
<keyword evidence="5" id="KW-0418">Kinase</keyword>
<dbReference type="Gene3D" id="3.30.450.40">
    <property type="match status" value="1"/>
</dbReference>
<evidence type="ECO:0000256" key="7">
    <source>
        <dbReference type="ARBA" id="ARBA00023012"/>
    </source>
</evidence>
<dbReference type="InterPro" id="IPR052155">
    <property type="entry name" value="Biofilm_reg_signaling"/>
</dbReference>
<dbReference type="SMART" id="SM00091">
    <property type="entry name" value="PAS"/>
    <property type="match status" value="2"/>
</dbReference>
<dbReference type="CDD" id="cd18773">
    <property type="entry name" value="PDC1_HK_sensor"/>
    <property type="match status" value="1"/>
</dbReference>
<keyword evidence="8" id="KW-0812">Transmembrane</keyword>
<evidence type="ECO:0000256" key="6">
    <source>
        <dbReference type="ARBA" id="ARBA00022840"/>
    </source>
</evidence>
<dbReference type="PROSITE" id="PS50883">
    <property type="entry name" value="EAL"/>
    <property type="match status" value="1"/>
</dbReference>
<dbReference type="NCBIfam" id="TIGR00229">
    <property type="entry name" value="sensory_box"/>
    <property type="match status" value="2"/>
</dbReference>
<evidence type="ECO:0000256" key="3">
    <source>
        <dbReference type="ARBA" id="ARBA00022679"/>
    </source>
</evidence>
<dbReference type="NCBIfam" id="TIGR00254">
    <property type="entry name" value="GGDEF"/>
    <property type="match status" value="1"/>
</dbReference>
<dbReference type="SMART" id="SM00267">
    <property type="entry name" value="GGDEF"/>
    <property type="match status" value="1"/>
</dbReference>
<keyword evidence="2" id="KW-0597">Phosphoprotein</keyword>
<keyword evidence="8" id="KW-0472">Membrane</keyword>
<dbReference type="Pfam" id="PF00990">
    <property type="entry name" value="GGDEF"/>
    <property type="match status" value="1"/>
</dbReference>
<feature type="domain" description="PAS" evidence="9">
    <location>
        <begin position="692"/>
        <end position="749"/>
    </location>
</feature>
<evidence type="ECO:0000256" key="1">
    <source>
        <dbReference type="ARBA" id="ARBA00004370"/>
    </source>
</evidence>
<feature type="domain" description="PAC" evidence="10">
    <location>
        <begin position="766"/>
        <end position="818"/>
    </location>
</feature>
<dbReference type="Pfam" id="PF00672">
    <property type="entry name" value="HAMP"/>
    <property type="match status" value="1"/>
</dbReference>
<keyword evidence="8" id="KW-1133">Transmembrane helix</keyword>
<dbReference type="PROSITE" id="PS50885">
    <property type="entry name" value="HAMP"/>
    <property type="match status" value="1"/>
</dbReference>
<keyword evidence="7" id="KW-0902">Two-component regulatory system</keyword>
<dbReference type="EMBL" id="CP113517">
    <property type="protein sequence ID" value="WAR46372.1"/>
    <property type="molecule type" value="Genomic_DNA"/>
</dbReference>
<feature type="domain" description="PAS" evidence="9">
    <location>
        <begin position="403"/>
        <end position="474"/>
    </location>
</feature>
<feature type="domain" description="GGDEF" evidence="13">
    <location>
        <begin position="850"/>
        <end position="983"/>
    </location>
</feature>
<dbReference type="Pfam" id="PF21623">
    <property type="entry name" value="HK_sensor_dom_bact"/>
    <property type="match status" value="1"/>
</dbReference>
<dbReference type="SMART" id="SM00052">
    <property type="entry name" value="EAL"/>
    <property type="match status" value="1"/>
</dbReference>
<evidence type="ECO:0000256" key="8">
    <source>
        <dbReference type="SAM" id="Phobius"/>
    </source>
</evidence>
<dbReference type="Pfam" id="PF00563">
    <property type="entry name" value="EAL"/>
    <property type="match status" value="1"/>
</dbReference>
<evidence type="ECO:0000256" key="2">
    <source>
        <dbReference type="ARBA" id="ARBA00022553"/>
    </source>
</evidence>
<dbReference type="SUPFAM" id="SSF103190">
    <property type="entry name" value="Sensory domain-like"/>
    <property type="match status" value="1"/>
</dbReference>
<dbReference type="PROSITE" id="PS50112">
    <property type="entry name" value="PAS"/>
    <property type="match status" value="2"/>
</dbReference>
<dbReference type="SMART" id="SM00086">
    <property type="entry name" value="PAC"/>
    <property type="match status" value="2"/>
</dbReference>
<dbReference type="SUPFAM" id="SSF141868">
    <property type="entry name" value="EAL domain-like"/>
    <property type="match status" value="1"/>
</dbReference>
<dbReference type="InterPro" id="IPR029016">
    <property type="entry name" value="GAF-like_dom_sf"/>
</dbReference>
<dbReference type="InterPro" id="IPR001610">
    <property type="entry name" value="PAC"/>
</dbReference>
<evidence type="ECO:0000256" key="4">
    <source>
        <dbReference type="ARBA" id="ARBA00022741"/>
    </source>
</evidence>
<evidence type="ECO:0000313" key="15">
    <source>
        <dbReference type="Proteomes" id="UP001162780"/>
    </source>
</evidence>
<sequence>MRPGIGLKLGFWLALLGTVSTGLTGYYVYDRSHTLLIEESQEKLLTATRGLAHRFNVTLAAIASDVDFLSQLSLSRSLAEQAASAQALSDEQRLKLADIFAALLRAHPEYSQIRLIDAQHYGKELVRVDRDHNEINLTPDDQLQEKSHFPYVFETLRLPIGQFYISNINLNQELSAHQGFGKPTIRIAASLPSPDNKPAAIIVIDTNLDELFGQISKELPHNVHLLLTNHRGDYLLHPDPAKTFGFERGRSFLIQDDIAATREMLEGDTDWLVFAGHDGDLFGNAFLAAFVKQGFGPVSEPRFILLGLYTAMENVLMESQALGRQVVQLTLLFSLLATLISLSLARILAKPLKAIAHSVSQFELGQPLLGVPSERNDEIGYLAHSFQAMAQQLNAQVAELHASEAKLHAILDNAPVGIWLVGTDGHYLFVNHTFCNALGMEESRFQAGDALEDLLGREYAQRFLQADQACLEHPQELHRCQETLILADGEAHTMEISRTPLQGIDGEIIGIIGMAMDVSERQQATERVRAYNHVLELLAKDADLSDILDAIVLGVEAQNPAQLCSILLVDSEGQHLLTGSAPHLPAFYNDAVNGLKIGPGAGSCGTAAHTGQRVIVENIQQHPYWVAFKDLAARAGLAACWSEPVRSASGALLGTFAIYRREPASPCLKELQRIEQAANLAGIAIDRYRANTELQLASLVYQNSSEAMAVTDAQGTIITINPAFTELTGYTLNEVVGKNHNILKSNHQDQSFYQNMWAAINSAGYWKGELWNRRKNGELFAELLTINTIFNPDGTPYRRVALFSDITQKKQSEELIWTHANFDPLTNLPNRRMFHDRLRQEVKKAHRCGLPMALIFLDLDRFKEVNDTLGHDMGDLLLQDAAQRLTKCVRETDTVARLGGDEFTLILNELTDIGDVERIVQNLLLKLAEPFQLKDKLAYVSASIGITFYPRDGNDIETLIKNADQAMYAAKHQGRNRYSYFTPSMQEEALRRMQTAEDLRQALSDGQFELHYQPIVDLTTGNIPKAEALLRWRHPGHELRGPEEFISIAEDIGIINQIGDWVFRQASQQLANWRRQYHPTFKIGINISPVQFHDSGSLEQSWLKHLRQLGLSADGLVVEITEGLLLDASEQVNETLRSFRNASMQIALDDFGTGYSSLAYLKKFDIDYIKIDRSFVSHLASDSNDIALCEAIIVMAHKLGMKVIAEGIETPVQRDLLANAGCDYGQGYLFSRPLPAEAFEALFERGPFIDAALE</sequence>
<keyword evidence="3" id="KW-0808">Transferase</keyword>
<dbReference type="CDD" id="cd01948">
    <property type="entry name" value="EAL"/>
    <property type="match status" value="1"/>
</dbReference>
<dbReference type="InterPro" id="IPR035919">
    <property type="entry name" value="EAL_sf"/>
</dbReference>
<dbReference type="Pfam" id="PF13185">
    <property type="entry name" value="GAF_2"/>
    <property type="match status" value="1"/>
</dbReference>
<dbReference type="SMART" id="SM00065">
    <property type="entry name" value="GAF"/>
    <property type="match status" value="1"/>
</dbReference>
<dbReference type="InterPro" id="IPR013656">
    <property type="entry name" value="PAS_4"/>
</dbReference>
<dbReference type="InterPro" id="IPR003660">
    <property type="entry name" value="HAMP_dom"/>
</dbReference>
<keyword evidence="15" id="KW-1185">Reference proteome</keyword>
<dbReference type="InterPro" id="IPR029787">
    <property type="entry name" value="Nucleotide_cyclase"/>
</dbReference>
<dbReference type="CDD" id="cd00130">
    <property type="entry name" value="PAS"/>
    <property type="match status" value="2"/>
</dbReference>
<dbReference type="InterPro" id="IPR001633">
    <property type="entry name" value="EAL_dom"/>
</dbReference>
<dbReference type="PROSITE" id="PS50887">
    <property type="entry name" value="GGDEF"/>
    <property type="match status" value="1"/>
</dbReference>
<dbReference type="SUPFAM" id="SSF55073">
    <property type="entry name" value="Nucleotide cyclase"/>
    <property type="match status" value="1"/>
</dbReference>
<keyword evidence="4" id="KW-0547">Nucleotide-binding</keyword>
<evidence type="ECO:0000259" key="9">
    <source>
        <dbReference type="PROSITE" id="PS50112"/>
    </source>
</evidence>
<dbReference type="InterPro" id="IPR029151">
    <property type="entry name" value="Sensor-like_sf"/>
</dbReference>
<dbReference type="Gene3D" id="3.30.70.270">
    <property type="match status" value="1"/>
</dbReference>
<dbReference type="InterPro" id="IPR000014">
    <property type="entry name" value="PAS"/>
</dbReference>
<feature type="domain" description="HAMP" evidence="12">
    <location>
        <begin position="346"/>
        <end position="398"/>
    </location>
</feature>
<dbReference type="RefSeq" id="WP_255187273.1">
    <property type="nucleotide sequence ID" value="NZ_CP113517.1"/>
</dbReference>
<reference evidence="14" key="1">
    <citation type="submission" date="2022-11" db="EMBL/GenBank/DDBJ databases">
        <title>Methylomonas rapida sp. nov., Carotenoid-Producing Obligate Methanotrophs with High Growth Characteristics and Biotechnological Potential.</title>
        <authorList>
            <person name="Tikhonova E.N."/>
            <person name="Suleimanov R.Z."/>
            <person name="Miroshnikov K."/>
            <person name="Oshkin I.Y."/>
            <person name="Belova S.E."/>
            <person name="Danilova O.V."/>
            <person name="Ashikhmin A."/>
            <person name="Konopkin A."/>
            <person name="But S.Y."/>
            <person name="Khmelenina V.N."/>
            <person name="Kuznetsov N."/>
            <person name="Pimenov N.V."/>
            <person name="Dedysh S.N."/>
        </authorList>
    </citation>
    <scope>NUCLEOTIDE SEQUENCE</scope>
    <source>
        <strain evidence="14">MP1</strain>
    </source>
</reference>
<dbReference type="SUPFAM" id="SSF55785">
    <property type="entry name" value="PYP-like sensor domain (PAS domain)"/>
    <property type="match status" value="2"/>
</dbReference>
<dbReference type="PANTHER" id="PTHR44757:SF2">
    <property type="entry name" value="BIOFILM ARCHITECTURE MAINTENANCE PROTEIN MBAA"/>
    <property type="match status" value="1"/>
</dbReference>
<evidence type="ECO:0000256" key="5">
    <source>
        <dbReference type="ARBA" id="ARBA00022777"/>
    </source>
</evidence>
<evidence type="ECO:0000259" key="11">
    <source>
        <dbReference type="PROSITE" id="PS50883"/>
    </source>
</evidence>
<dbReference type="Proteomes" id="UP001162780">
    <property type="component" value="Chromosome"/>
</dbReference>
<organism evidence="14 15">
    <name type="scientific">Methylomonas rapida</name>
    <dbReference type="NCBI Taxonomy" id="2963939"/>
    <lineage>
        <taxon>Bacteria</taxon>
        <taxon>Pseudomonadati</taxon>
        <taxon>Pseudomonadota</taxon>
        <taxon>Gammaproteobacteria</taxon>
        <taxon>Methylococcales</taxon>
        <taxon>Methylococcaceae</taxon>
        <taxon>Methylomonas</taxon>
    </lineage>
</organism>
<dbReference type="InterPro" id="IPR000700">
    <property type="entry name" value="PAS-assoc_C"/>
</dbReference>
<dbReference type="SUPFAM" id="SSF55781">
    <property type="entry name" value="GAF domain-like"/>
    <property type="match status" value="1"/>
</dbReference>
<evidence type="ECO:0000259" key="12">
    <source>
        <dbReference type="PROSITE" id="PS50885"/>
    </source>
</evidence>
<dbReference type="InterPro" id="IPR043128">
    <property type="entry name" value="Rev_trsase/Diguanyl_cyclase"/>
</dbReference>
<dbReference type="InterPro" id="IPR003018">
    <property type="entry name" value="GAF"/>
</dbReference>
<dbReference type="InterPro" id="IPR035965">
    <property type="entry name" value="PAS-like_dom_sf"/>
</dbReference>
<dbReference type="InterPro" id="IPR048760">
    <property type="entry name" value="VP0354-like_sensor_dom"/>
</dbReference>
<dbReference type="PANTHER" id="PTHR44757">
    <property type="entry name" value="DIGUANYLATE CYCLASE DGCP"/>
    <property type="match status" value="1"/>
</dbReference>
<feature type="domain" description="PAC" evidence="10">
    <location>
        <begin position="478"/>
        <end position="530"/>
    </location>
</feature>
<dbReference type="CDD" id="cd01949">
    <property type="entry name" value="GGDEF"/>
    <property type="match status" value="1"/>
</dbReference>
<feature type="transmembrane region" description="Helical" evidence="8">
    <location>
        <begin position="12"/>
        <end position="29"/>
    </location>
</feature>
<dbReference type="PROSITE" id="PS50113">
    <property type="entry name" value="PAC"/>
    <property type="match status" value="2"/>
</dbReference>
<evidence type="ECO:0000313" key="14">
    <source>
        <dbReference type="EMBL" id="WAR46372.1"/>
    </source>
</evidence>
<dbReference type="Pfam" id="PF08448">
    <property type="entry name" value="PAS_4"/>
    <property type="match status" value="1"/>
</dbReference>
<comment type="subcellular location">
    <subcellularLocation>
        <location evidence="1">Membrane</location>
    </subcellularLocation>
</comment>